<protein>
    <submittedName>
        <fullName evidence="1">Uncharacterized protein</fullName>
    </submittedName>
</protein>
<geneLocation type="plasmid" evidence="1 2">
    <name>unnamed1</name>
</geneLocation>
<gene>
    <name evidence="1" type="ORF">E1956_43470</name>
</gene>
<dbReference type="Proteomes" id="UP000295727">
    <property type="component" value="Plasmid unnamed1"/>
</dbReference>
<proteinExistence type="predicted"/>
<reference evidence="1 2" key="1">
    <citation type="submission" date="2019-03" db="EMBL/GenBank/DDBJ databases">
        <title>Paraburkholderia sp. 7MH5, isolated from subtropical forest soil.</title>
        <authorList>
            <person name="Gao Z.-H."/>
            <person name="Qiu L.-H."/>
        </authorList>
    </citation>
    <scope>NUCLEOTIDE SEQUENCE [LARGE SCALE GENOMIC DNA]</scope>
    <source>
        <strain evidence="1 2">7MH5</strain>
        <plasmid evidence="1 2">unnamed1</plasmid>
    </source>
</reference>
<dbReference type="KEGG" id="ppai:E1956_43470"/>
<dbReference type="GeneID" id="39650238"/>
<dbReference type="EMBL" id="CP038152">
    <property type="protein sequence ID" value="QBR04050.1"/>
    <property type="molecule type" value="Genomic_DNA"/>
</dbReference>
<keyword evidence="1" id="KW-0614">Plasmid</keyword>
<dbReference type="AlphaFoldDB" id="A0A4P7D9Y1"/>
<evidence type="ECO:0000313" key="2">
    <source>
        <dbReference type="Proteomes" id="UP000295727"/>
    </source>
</evidence>
<evidence type="ECO:0000313" key="1">
    <source>
        <dbReference type="EMBL" id="QBR04050.1"/>
    </source>
</evidence>
<name>A0A4P7D9Y1_9BURK</name>
<sequence>MEIRIYYEHSLGIAPEEFIVIASSQIIAAVPANAPRTLLPGRCGGGQRSALCRWRLVAPSIFVQRLELTCAPYQARWRSQAGPHRFVCRTDRLVKQLQDKY</sequence>
<accession>A0A4P7D9Y1</accession>
<organism evidence="1 2">
    <name type="scientific">Paraburkholderia pallida</name>
    <dbReference type="NCBI Taxonomy" id="2547399"/>
    <lineage>
        <taxon>Bacteria</taxon>
        <taxon>Pseudomonadati</taxon>
        <taxon>Pseudomonadota</taxon>
        <taxon>Betaproteobacteria</taxon>
        <taxon>Burkholderiales</taxon>
        <taxon>Burkholderiaceae</taxon>
        <taxon>Paraburkholderia</taxon>
    </lineage>
</organism>
<dbReference type="RefSeq" id="WP_134760057.1">
    <property type="nucleotide sequence ID" value="NZ_CP038152.1"/>
</dbReference>
<keyword evidence="2" id="KW-1185">Reference proteome</keyword>